<dbReference type="EMBL" id="LR134238">
    <property type="protein sequence ID" value="VED13773.1"/>
    <property type="molecule type" value="Genomic_DNA"/>
</dbReference>
<feature type="transmembrane region" description="Helical" evidence="7">
    <location>
        <begin position="285"/>
        <end position="307"/>
    </location>
</feature>
<feature type="domain" description="EamA" evidence="8">
    <location>
        <begin position="67"/>
        <end position="157"/>
    </location>
</feature>
<keyword evidence="4 7" id="KW-0812">Transmembrane</keyword>
<feature type="transmembrane region" description="Helical" evidence="7">
    <location>
        <begin position="262"/>
        <end position="279"/>
    </location>
</feature>
<comment type="similarity">
    <text evidence="2">Belongs to the EamA transporter family.</text>
</comment>
<feature type="transmembrane region" description="Helical" evidence="7">
    <location>
        <begin position="166"/>
        <end position="186"/>
    </location>
</feature>
<sequence>MIFTFTMTHLFISTVRDYAFPPVITAFWRAVCVVYHLGLNLFCHSDWRGKLAAVNDGRRAIPGSRYFIAGIFATARTQAPPLRPLLNAALIGLLLLAVGNGMVTVAEHQNVPSGIAAVVVATVPLFTLCFSRLFGIKTRKLEWVGIAIGLAGIIMLNSGGNLSGNPWGAILILIGSISWAFGSVYGSRITLPVGMMAGAIEMLAAGVVLMIASMIAGEKLTALPSLSGFLAVGYLALFGSIIAINAYMYLIRNVSPALATSYAYVNPVVAVLLGTGLGGETLSKIEWLALGVIVFAVVLVTLGKYLFPAKPVVAPVIQDASSE</sequence>
<evidence type="ECO:0000256" key="7">
    <source>
        <dbReference type="SAM" id="Phobius"/>
    </source>
</evidence>
<protein>
    <submittedName>
        <fullName evidence="9">Putative DMT superfamily transporter inner membrane protein</fullName>
    </submittedName>
</protein>
<dbReference type="GO" id="GO:0005886">
    <property type="term" value="C:plasma membrane"/>
    <property type="evidence" value="ECO:0007669"/>
    <property type="project" value="UniProtKB-SubCell"/>
</dbReference>
<reference evidence="9 10" key="1">
    <citation type="submission" date="2018-12" db="EMBL/GenBank/DDBJ databases">
        <authorList>
            <consortium name="Pathogen Informatics"/>
        </authorList>
    </citation>
    <scope>NUCLEOTIDE SEQUENCE [LARGE SCALE GENOMIC DNA]</scope>
    <source>
        <strain evidence="9 10">NCTC9044</strain>
    </source>
</reference>
<dbReference type="PANTHER" id="PTHR32322:SF2">
    <property type="entry name" value="EAMA DOMAIN-CONTAINING PROTEIN"/>
    <property type="match status" value="1"/>
</dbReference>
<dbReference type="InterPro" id="IPR050638">
    <property type="entry name" value="AA-Vitamin_Transporters"/>
</dbReference>
<keyword evidence="5 7" id="KW-1133">Transmembrane helix</keyword>
<dbReference type="NCBIfam" id="NF008432">
    <property type="entry name" value="PRK11272.1"/>
    <property type="match status" value="1"/>
</dbReference>
<comment type="subcellular location">
    <subcellularLocation>
        <location evidence="1">Cell membrane</location>
        <topology evidence="1">Multi-pass membrane protein</topology>
    </subcellularLocation>
</comment>
<evidence type="ECO:0000256" key="2">
    <source>
        <dbReference type="ARBA" id="ARBA00007362"/>
    </source>
</evidence>
<dbReference type="Pfam" id="PF00892">
    <property type="entry name" value="EamA"/>
    <property type="match status" value="2"/>
</dbReference>
<keyword evidence="3" id="KW-1003">Cell membrane</keyword>
<dbReference type="InterPro" id="IPR037185">
    <property type="entry name" value="EmrE-like"/>
</dbReference>
<feature type="transmembrane region" description="Helical" evidence="7">
    <location>
        <begin position="85"/>
        <end position="103"/>
    </location>
</feature>
<keyword evidence="6 7" id="KW-0472">Membrane</keyword>
<feature type="transmembrane region" description="Helical" evidence="7">
    <location>
        <begin position="115"/>
        <end position="134"/>
    </location>
</feature>
<feature type="transmembrane region" description="Helical" evidence="7">
    <location>
        <begin position="228"/>
        <end position="250"/>
    </location>
</feature>
<feature type="domain" description="EamA" evidence="8">
    <location>
        <begin position="167"/>
        <end position="301"/>
    </location>
</feature>
<evidence type="ECO:0000259" key="8">
    <source>
        <dbReference type="Pfam" id="PF00892"/>
    </source>
</evidence>
<evidence type="ECO:0000256" key="3">
    <source>
        <dbReference type="ARBA" id="ARBA00022475"/>
    </source>
</evidence>
<dbReference type="AlphaFoldDB" id="A0A3S4JZQ1"/>
<evidence type="ECO:0000256" key="1">
    <source>
        <dbReference type="ARBA" id="ARBA00004651"/>
    </source>
</evidence>
<name>A0A3S4JZQ1_ECOLX</name>
<evidence type="ECO:0000313" key="9">
    <source>
        <dbReference type="EMBL" id="VED13773.1"/>
    </source>
</evidence>
<accession>A0A3S4JZQ1</accession>
<evidence type="ECO:0000256" key="4">
    <source>
        <dbReference type="ARBA" id="ARBA00022692"/>
    </source>
</evidence>
<organism evidence="9 10">
    <name type="scientific">Escherichia coli</name>
    <dbReference type="NCBI Taxonomy" id="562"/>
    <lineage>
        <taxon>Bacteria</taxon>
        <taxon>Pseudomonadati</taxon>
        <taxon>Pseudomonadota</taxon>
        <taxon>Gammaproteobacteria</taxon>
        <taxon>Enterobacterales</taxon>
        <taxon>Enterobacteriaceae</taxon>
        <taxon>Escherichia</taxon>
    </lineage>
</organism>
<dbReference type="SUPFAM" id="SSF103481">
    <property type="entry name" value="Multidrug resistance efflux transporter EmrE"/>
    <property type="match status" value="2"/>
</dbReference>
<dbReference type="InterPro" id="IPR000620">
    <property type="entry name" value="EamA_dom"/>
</dbReference>
<feature type="transmembrane region" description="Helical" evidence="7">
    <location>
        <begin position="193"/>
        <end position="216"/>
    </location>
</feature>
<feature type="transmembrane region" description="Helical" evidence="7">
    <location>
        <begin position="141"/>
        <end position="160"/>
    </location>
</feature>
<proteinExistence type="inferred from homology"/>
<evidence type="ECO:0000256" key="6">
    <source>
        <dbReference type="ARBA" id="ARBA00023136"/>
    </source>
</evidence>
<evidence type="ECO:0000313" key="10">
    <source>
        <dbReference type="Proteomes" id="UP000271797"/>
    </source>
</evidence>
<dbReference type="Proteomes" id="UP000271797">
    <property type="component" value="Chromosome"/>
</dbReference>
<evidence type="ECO:0000256" key="5">
    <source>
        <dbReference type="ARBA" id="ARBA00022989"/>
    </source>
</evidence>
<feature type="transmembrane region" description="Helical" evidence="7">
    <location>
        <begin position="20"/>
        <end position="42"/>
    </location>
</feature>
<dbReference type="PANTHER" id="PTHR32322">
    <property type="entry name" value="INNER MEMBRANE TRANSPORTER"/>
    <property type="match status" value="1"/>
</dbReference>
<gene>
    <name evidence="9" type="primary">yedA</name>
    <name evidence="9" type="ORF">NCTC9044_04669</name>
</gene>